<reference evidence="4 5" key="1">
    <citation type="submission" date="2015-03" db="EMBL/GenBank/DDBJ databases">
        <title>Genome assembly of Sandaracinus amylolyticus DSM 53668.</title>
        <authorList>
            <person name="Sharma G."/>
            <person name="Subramanian S."/>
        </authorList>
    </citation>
    <scope>NUCLEOTIDE SEQUENCE [LARGE SCALE GENOMIC DNA]</scope>
    <source>
        <strain evidence="4 5">DSM 53668</strain>
    </source>
</reference>
<dbReference type="STRING" id="927083.DB32_000787"/>
<evidence type="ECO:0000256" key="1">
    <source>
        <dbReference type="ARBA" id="ARBA00022691"/>
    </source>
</evidence>
<dbReference type="InterPro" id="IPR040372">
    <property type="entry name" value="YaeB-like"/>
</dbReference>
<dbReference type="Proteomes" id="UP000034883">
    <property type="component" value="Chromosome"/>
</dbReference>
<organism evidence="4 5">
    <name type="scientific">Sandaracinus amylolyticus</name>
    <dbReference type="NCBI Taxonomy" id="927083"/>
    <lineage>
        <taxon>Bacteria</taxon>
        <taxon>Pseudomonadati</taxon>
        <taxon>Myxococcota</taxon>
        <taxon>Polyangia</taxon>
        <taxon>Polyangiales</taxon>
        <taxon>Sandaracinaceae</taxon>
        <taxon>Sandaracinus</taxon>
    </lineage>
</organism>
<dbReference type="SUPFAM" id="SSF118196">
    <property type="entry name" value="YaeB-like"/>
    <property type="match status" value="1"/>
</dbReference>
<dbReference type="NCBIfam" id="TIGR00104">
    <property type="entry name" value="tRNA_TsaA"/>
    <property type="match status" value="1"/>
</dbReference>
<dbReference type="AlphaFoldDB" id="A0A0F6YG97"/>
<keyword evidence="1" id="KW-0949">S-adenosyl-L-methionine</keyword>
<proteinExistence type="inferred from homology"/>
<dbReference type="CDD" id="cd09281">
    <property type="entry name" value="UPF0066"/>
    <property type="match status" value="1"/>
</dbReference>
<evidence type="ECO:0000313" key="5">
    <source>
        <dbReference type="Proteomes" id="UP000034883"/>
    </source>
</evidence>
<dbReference type="OrthoDB" id="9804309at2"/>
<dbReference type="PANTHER" id="PTHR12818">
    <property type="entry name" value="TRNA (ADENINE(37)-N6)-METHYLTRANSFERASE"/>
    <property type="match status" value="1"/>
</dbReference>
<name>A0A0F6YG97_9BACT</name>
<keyword evidence="5" id="KW-1185">Reference proteome</keyword>
<dbReference type="Pfam" id="PF01980">
    <property type="entry name" value="TrmO_N"/>
    <property type="match status" value="1"/>
</dbReference>
<comment type="similarity">
    <text evidence="2">Belongs to the tRNA methyltransferase O family.</text>
</comment>
<dbReference type="PROSITE" id="PS51668">
    <property type="entry name" value="TSAA_2"/>
    <property type="match status" value="1"/>
</dbReference>
<evidence type="ECO:0000313" key="4">
    <source>
        <dbReference type="EMBL" id="AKF03638.1"/>
    </source>
</evidence>
<dbReference type="RefSeq" id="WP_053231075.1">
    <property type="nucleotide sequence ID" value="NZ_CP011125.1"/>
</dbReference>
<evidence type="ECO:0000256" key="2">
    <source>
        <dbReference type="ARBA" id="ARBA00033753"/>
    </source>
</evidence>
<dbReference type="InterPro" id="IPR036414">
    <property type="entry name" value="YaeB_N_sf"/>
</dbReference>
<protein>
    <recommendedName>
        <fullName evidence="3">TsaA-like domain-containing protein</fullName>
    </recommendedName>
</protein>
<dbReference type="PANTHER" id="PTHR12818:SF0">
    <property type="entry name" value="TRNA (ADENINE(37)-N6)-METHYLTRANSFERASE"/>
    <property type="match status" value="1"/>
</dbReference>
<dbReference type="InterPro" id="IPR036413">
    <property type="entry name" value="YaeB-like_sf"/>
</dbReference>
<dbReference type="KEGG" id="samy:DB32_000787"/>
<accession>A0A0F6YG97</accession>
<dbReference type="Gene3D" id="2.40.30.70">
    <property type="entry name" value="YaeB-like"/>
    <property type="match status" value="1"/>
</dbReference>
<evidence type="ECO:0000259" key="3">
    <source>
        <dbReference type="PROSITE" id="PS51668"/>
    </source>
</evidence>
<gene>
    <name evidence="4" type="ORF">DB32_000787</name>
</gene>
<dbReference type="EMBL" id="CP011125">
    <property type="protein sequence ID" value="AKF03638.1"/>
    <property type="molecule type" value="Genomic_DNA"/>
</dbReference>
<dbReference type="InterPro" id="IPR023370">
    <property type="entry name" value="TrmO-like_N"/>
</dbReference>
<sequence>MSEDDRSDEEVLTVRPIGVLRTPYRELAEVPRQPRLANVRARIELVPGLGLEDAIADLEGWDYVWVLTWMHRARGWRPKVQPPRSERKRGVLATRAPHRPNAIGLSAMRIVSIAGLVIEVEECDAIDGTPVIDLKPYVPWADAIPDARTGWLEPPEGARPGGQRPADPRPSWSVVIEERAREQLAWLRERGIDLEERLVYALSLGPQPHAYRRIAVVGDESRIAVKEWFAFFRSRGEGTIVVQRITSGVRPRERARAAPVHREFVERFGG</sequence>
<feature type="domain" description="TsaA-like" evidence="3">
    <location>
        <begin position="14"/>
        <end position="146"/>
    </location>
</feature>